<accession>W9QVS8</accession>
<dbReference type="AlphaFoldDB" id="W9QVS8"/>
<evidence type="ECO:0000313" key="2">
    <source>
        <dbReference type="Proteomes" id="UP000030645"/>
    </source>
</evidence>
<protein>
    <submittedName>
        <fullName evidence="1">Uncharacterized protein</fullName>
    </submittedName>
</protein>
<keyword evidence="2" id="KW-1185">Reference proteome</keyword>
<evidence type="ECO:0000313" key="1">
    <source>
        <dbReference type="EMBL" id="EXB55304.1"/>
    </source>
</evidence>
<dbReference type="EMBL" id="KE344232">
    <property type="protein sequence ID" value="EXB55304.1"/>
    <property type="molecule type" value="Genomic_DNA"/>
</dbReference>
<reference evidence="2" key="1">
    <citation type="submission" date="2013-01" db="EMBL/GenBank/DDBJ databases">
        <title>Draft Genome Sequence of a Mulberry Tree, Morus notabilis C.K. Schneid.</title>
        <authorList>
            <person name="He N."/>
            <person name="Zhao S."/>
        </authorList>
    </citation>
    <scope>NUCLEOTIDE SEQUENCE</scope>
</reference>
<dbReference type="Proteomes" id="UP000030645">
    <property type="component" value="Unassembled WGS sequence"/>
</dbReference>
<gene>
    <name evidence="1" type="ORF">L484_017215</name>
</gene>
<proteinExistence type="predicted"/>
<organism evidence="1 2">
    <name type="scientific">Morus notabilis</name>
    <dbReference type="NCBI Taxonomy" id="981085"/>
    <lineage>
        <taxon>Eukaryota</taxon>
        <taxon>Viridiplantae</taxon>
        <taxon>Streptophyta</taxon>
        <taxon>Embryophyta</taxon>
        <taxon>Tracheophyta</taxon>
        <taxon>Spermatophyta</taxon>
        <taxon>Magnoliopsida</taxon>
        <taxon>eudicotyledons</taxon>
        <taxon>Gunneridae</taxon>
        <taxon>Pentapetalae</taxon>
        <taxon>rosids</taxon>
        <taxon>fabids</taxon>
        <taxon>Rosales</taxon>
        <taxon>Moraceae</taxon>
        <taxon>Moreae</taxon>
        <taxon>Morus</taxon>
    </lineage>
</organism>
<name>W9QVS8_9ROSA</name>
<sequence>MEQILSKLNHIKNMVKAIPIRQDERLLKIEGMLRMSKEKLKSPSRVVILMSTQQSRNFTISVYTQDVQYNCKSRAIIP</sequence>